<evidence type="ECO:0000256" key="2">
    <source>
        <dbReference type="SAM" id="Phobius"/>
    </source>
</evidence>
<reference evidence="3 4" key="1">
    <citation type="submission" date="2023-08" db="EMBL/GenBank/DDBJ databases">
        <authorList>
            <person name="Palmer J.M."/>
        </authorList>
    </citation>
    <scope>NUCLEOTIDE SEQUENCE [LARGE SCALE GENOMIC DNA]</scope>
    <source>
        <strain evidence="3 4">TWF481</strain>
    </source>
</reference>
<protein>
    <submittedName>
        <fullName evidence="3">Uncharacterized protein</fullName>
    </submittedName>
</protein>
<keyword evidence="2" id="KW-1133">Transmembrane helix</keyword>
<dbReference type="Proteomes" id="UP001370758">
    <property type="component" value="Unassembled WGS sequence"/>
</dbReference>
<feature type="transmembrane region" description="Helical" evidence="2">
    <location>
        <begin position="33"/>
        <end position="53"/>
    </location>
</feature>
<dbReference type="EMBL" id="JAVHJL010000006">
    <property type="protein sequence ID" value="KAK6501333.1"/>
    <property type="molecule type" value="Genomic_DNA"/>
</dbReference>
<evidence type="ECO:0000313" key="3">
    <source>
        <dbReference type="EMBL" id="KAK6501333.1"/>
    </source>
</evidence>
<evidence type="ECO:0000313" key="4">
    <source>
        <dbReference type="Proteomes" id="UP001370758"/>
    </source>
</evidence>
<name>A0AAV9W2V8_9PEZI</name>
<keyword evidence="2" id="KW-0472">Membrane</keyword>
<sequence length="161" mass="18127">MEKSHNQPLSQHMAGYHPTDVNVQHPTTKSRRVWIITACTLLAIFSTIYLHFFQPKHMPFTQIEDPQPDTMLLTWEIKGYILPSCPENDRVFRYIGTLPYGCKAVGVAKATRWNPNQTGMKACVYSDNACQHNARQLDPAGMCDLVGTTQSFRIVAQGVAC</sequence>
<dbReference type="AlphaFoldDB" id="A0AAV9W2V8"/>
<evidence type="ECO:0000256" key="1">
    <source>
        <dbReference type="SAM" id="MobiDB-lite"/>
    </source>
</evidence>
<organism evidence="3 4">
    <name type="scientific">Arthrobotrys musiformis</name>
    <dbReference type="NCBI Taxonomy" id="47236"/>
    <lineage>
        <taxon>Eukaryota</taxon>
        <taxon>Fungi</taxon>
        <taxon>Dikarya</taxon>
        <taxon>Ascomycota</taxon>
        <taxon>Pezizomycotina</taxon>
        <taxon>Orbiliomycetes</taxon>
        <taxon>Orbiliales</taxon>
        <taxon>Orbiliaceae</taxon>
        <taxon>Arthrobotrys</taxon>
    </lineage>
</organism>
<feature type="compositionally biased region" description="Polar residues" evidence="1">
    <location>
        <begin position="1"/>
        <end position="10"/>
    </location>
</feature>
<keyword evidence="4" id="KW-1185">Reference proteome</keyword>
<accession>A0AAV9W2V8</accession>
<comment type="caution">
    <text evidence="3">The sequence shown here is derived from an EMBL/GenBank/DDBJ whole genome shotgun (WGS) entry which is preliminary data.</text>
</comment>
<feature type="region of interest" description="Disordered" evidence="1">
    <location>
        <begin position="1"/>
        <end position="20"/>
    </location>
</feature>
<proteinExistence type="predicted"/>
<keyword evidence="2" id="KW-0812">Transmembrane</keyword>
<gene>
    <name evidence="3" type="ORF">TWF481_009175</name>
</gene>